<evidence type="ECO:0000256" key="1">
    <source>
        <dbReference type="ARBA" id="ARBA00004236"/>
    </source>
</evidence>
<feature type="region of interest" description="Disordered" evidence="6">
    <location>
        <begin position="74"/>
        <end position="115"/>
    </location>
</feature>
<comment type="caution">
    <text evidence="7">The sequence shown here is derived from an EMBL/GenBank/DDBJ whole genome shotgun (WGS) entry which is preliminary data.</text>
</comment>
<keyword evidence="3" id="KW-0812">Transmembrane</keyword>
<dbReference type="GO" id="GO:0044781">
    <property type="term" value="P:bacterial-type flagellum organization"/>
    <property type="evidence" value="ECO:0007669"/>
    <property type="project" value="InterPro"/>
</dbReference>
<evidence type="ECO:0008006" key="9">
    <source>
        <dbReference type="Google" id="ProtNLM"/>
    </source>
</evidence>
<evidence type="ECO:0000256" key="6">
    <source>
        <dbReference type="SAM" id="MobiDB-lite"/>
    </source>
</evidence>
<evidence type="ECO:0000256" key="2">
    <source>
        <dbReference type="ARBA" id="ARBA00022475"/>
    </source>
</evidence>
<accession>A0A919J0P8</accession>
<evidence type="ECO:0000313" key="8">
    <source>
        <dbReference type="Proteomes" id="UP000598174"/>
    </source>
</evidence>
<keyword evidence="5" id="KW-0472">Membrane</keyword>
<comment type="subcellular location">
    <subcellularLocation>
        <location evidence="1">Cell membrane</location>
    </subcellularLocation>
</comment>
<dbReference type="GO" id="GO:0016020">
    <property type="term" value="C:membrane"/>
    <property type="evidence" value="ECO:0007669"/>
    <property type="project" value="InterPro"/>
</dbReference>
<proteinExistence type="predicted"/>
<keyword evidence="2" id="KW-1003">Cell membrane</keyword>
<sequence>MLGLMWALARVLRRPLSARRAHGSLAVLNHQQLTRNAAVTVVKVADRAFVLGVTETQVSLLGEAEVAAFERHEHEEHVHLDPDELPGMHPAGDGRPTPRTWTSTLDLIRDRTSRR</sequence>
<keyword evidence="8" id="KW-1185">Reference proteome</keyword>
<dbReference type="EMBL" id="BOMM01000001">
    <property type="protein sequence ID" value="GIE08421.1"/>
    <property type="molecule type" value="Genomic_DNA"/>
</dbReference>
<evidence type="ECO:0000256" key="5">
    <source>
        <dbReference type="ARBA" id="ARBA00023136"/>
    </source>
</evidence>
<name>A0A919J0P8_9ACTN</name>
<reference evidence="7" key="1">
    <citation type="submission" date="2021-01" db="EMBL/GenBank/DDBJ databases">
        <title>Whole genome shotgun sequence of Actinoplanes ferrugineus NBRC 15555.</title>
        <authorList>
            <person name="Komaki H."/>
            <person name="Tamura T."/>
        </authorList>
    </citation>
    <scope>NUCLEOTIDE SEQUENCE</scope>
    <source>
        <strain evidence="7">NBRC 15555</strain>
    </source>
</reference>
<organism evidence="7 8">
    <name type="scientific">Paractinoplanes ferrugineus</name>
    <dbReference type="NCBI Taxonomy" id="113564"/>
    <lineage>
        <taxon>Bacteria</taxon>
        <taxon>Bacillati</taxon>
        <taxon>Actinomycetota</taxon>
        <taxon>Actinomycetes</taxon>
        <taxon>Micromonosporales</taxon>
        <taxon>Micromonosporaceae</taxon>
        <taxon>Paractinoplanes</taxon>
    </lineage>
</organism>
<protein>
    <recommendedName>
        <fullName evidence="9">Flagellar protein</fullName>
    </recommendedName>
</protein>
<evidence type="ECO:0000256" key="4">
    <source>
        <dbReference type="ARBA" id="ARBA00022989"/>
    </source>
</evidence>
<evidence type="ECO:0000256" key="3">
    <source>
        <dbReference type="ARBA" id="ARBA00022692"/>
    </source>
</evidence>
<dbReference type="AlphaFoldDB" id="A0A919J0P8"/>
<evidence type="ECO:0000313" key="7">
    <source>
        <dbReference type="EMBL" id="GIE08421.1"/>
    </source>
</evidence>
<dbReference type="Proteomes" id="UP000598174">
    <property type="component" value="Unassembled WGS sequence"/>
</dbReference>
<gene>
    <name evidence="7" type="ORF">Afe05nite_02610</name>
</gene>
<dbReference type="InterPro" id="IPR022781">
    <property type="entry name" value="Flagellar_biosynth_FliO"/>
</dbReference>
<dbReference type="Pfam" id="PF04347">
    <property type="entry name" value="FliO"/>
    <property type="match status" value="1"/>
</dbReference>
<keyword evidence="4" id="KW-1133">Transmembrane helix</keyword>